<organism evidence="1 2">
    <name type="scientific">Diutina rugosa</name>
    <name type="common">Yeast</name>
    <name type="synonym">Candida rugosa</name>
    <dbReference type="NCBI Taxonomy" id="5481"/>
    <lineage>
        <taxon>Eukaryota</taxon>
        <taxon>Fungi</taxon>
        <taxon>Dikarya</taxon>
        <taxon>Ascomycota</taxon>
        <taxon>Saccharomycotina</taxon>
        <taxon>Pichiomycetes</taxon>
        <taxon>Debaryomycetaceae</taxon>
        <taxon>Diutina</taxon>
    </lineage>
</organism>
<gene>
    <name evidence="1" type="ORF">DIURU_004197</name>
</gene>
<dbReference type="Proteomes" id="UP000449547">
    <property type="component" value="Unassembled WGS sequence"/>
</dbReference>
<protein>
    <recommendedName>
        <fullName evidence="3">F-box domain-containing protein</fullName>
    </recommendedName>
</protein>
<dbReference type="VEuPathDB" id="FungiDB:DIURU_004197"/>
<reference evidence="1 2" key="1">
    <citation type="submission" date="2019-07" db="EMBL/GenBank/DDBJ databases">
        <title>Genome assembly of two rare yeast pathogens: Diutina rugosa and Trichomonascus ciferrii.</title>
        <authorList>
            <person name="Mixao V."/>
            <person name="Saus E."/>
            <person name="Hansen A."/>
            <person name="Lass-Flor C."/>
            <person name="Gabaldon T."/>
        </authorList>
    </citation>
    <scope>NUCLEOTIDE SEQUENCE [LARGE SCALE GENOMIC DNA]</scope>
    <source>
        <strain evidence="1 2">CBS 613</strain>
    </source>
</reference>
<accession>A0A642UPW4</accession>
<dbReference type="RefSeq" id="XP_034010931.1">
    <property type="nucleotide sequence ID" value="XM_034157043.1"/>
</dbReference>
<evidence type="ECO:0000313" key="1">
    <source>
        <dbReference type="EMBL" id="KAA8899530.1"/>
    </source>
</evidence>
<dbReference type="AlphaFoldDB" id="A0A642UPW4"/>
<comment type="caution">
    <text evidence="1">The sequence shown here is derived from an EMBL/GenBank/DDBJ whole genome shotgun (WGS) entry which is preliminary data.</text>
</comment>
<proteinExistence type="predicted"/>
<keyword evidence="2" id="KW-1185">Reference proteome</keyword>
<sequence length="397" mass="44381">MTAERDVTMIANSLEDLKLNLKVMLERVEALESVLSMRTLPIPSAPCTLSLPLEIIGLILENLTQRDVYPFLSLSRGINYVARARLLRQICVVAEGQVPNLHESNEDLKSWSMLTTHQFFMIVESIKSWPGVTVVLHQPQFSQALINKIKDKVAPAEVIVVDSISIRPNGMLERLQTVKASNEDALRQLNSDVDTSIMLTPEVATEHLSRLTLVGPSIEIPKLHSKLDVDCLEIFGEVNGIDQFLNLGAISQLTVASACVKYNSTIYQLAPQFKNLRDLCLAGSFFGSQFIPAFPDTLRRLVVHWITGFPTPWTISSGASHYKAELAYLEICSGTSFPTNTWPRPSLSVEPDPKVDTKEILEELKSVDFAQLAIVVIQGRRFLPRRVLGEWYETIEV</sequence>
<dbReference type="GeneID" id="54782848"/>
<evidence type="ECO:0008006" key="3">
    <source>
        <dbReference type="Google" id="ProtNLM"/>
    </source>
</evidence>
<name>A0A642UPW4_DIURU</name>
<dbReference type="EMBL" id="SWFT01000122">
    <property type="protein sequence ID" value="KAA8899530.1"/>
    <property type="molecule type" value="Genomic_DNA"/>
</dbReference>
<evidence type="ECO:0000313" key="2">
    <source>
        <dbReference type="Proteomes" id="UP000449547"/>
    </source>
</evidence>